<dbReference type="EMBL" id="CABFNS010000934">
    <property type="protein sequence ID" value="VUC36884.1"/>
    <property type="molecule type" value="Genomic_DNA"/>
</dbReference>
<evidence type="ECO:0000256" key="4">
    <source>
        <dbReference type="ARBA" id="ARBA00023242"/>
    </source>
</evidence>
<dbReference type="InterPro" id="IPR001356">
    <property type="entry name" value="HD"/>
</dbReference>
<feature type="compositionally biased region" description="Polar residues" evidence="7">
    <location>
        <begin position="315"/>
        <end position="331"/>
    </location>
</feature>
<dbReference type="InterPro" id="IPR050453">
    <property type="entry name" value="LIM_Homeobox_TF"/>
</dbReference>
<dbReference type="InterPro" id="IPR009057">
    <property type="entry name" value="Homeodomain-like_sf"/>
</dbReference>
<keyword evidence="3 5" id="KW-0371">Homeobox</keyword>
<evidence type="ECO:0000256" key="7">
    <source>
        <dbReference type="SAM" id="MobiDB-lite"/>
    </source>
</evidence>
<accession>A0ABY6UZI6</accession>
<feature type="compositionally biased region" description="Basic and acidic residues" evidence="7">
    <location>
        <begin position="92"/>
        <end position="103"/>
    </location>
</feature>
<feature type="region of interest" description="Disordered" evidence="7">
    <location>
        <begin position="49"/>
        <end position="103"/>
    </location>
</feature>
<evidence type="ECO:0000256" key="3">
    <source>
        <dbReference type="ARBA" id="ARBA00023155"/>
    </source>
</evidence>
<evidence type="ECO:0000256" key="2">
    <source>
        <dbReference type="ARBA" id="ARBA00023125"/>
    </source>
</evidence>
<comment type="subcellular location">
    <subcellularLocation>
        <location evidence="1 5 6">Nucleus</location>
    </subcellularLocation>
</comment>
<evidence type="ECO:0000313" key="9">
    <source>
        <dbReference type="EMBL" id="VUC36884.1"/>
    </source>
</evidence>
<keyword evidence="4 5" id="KW-0539">Nucleus</keyword>
<dbReference type="Pfam" id="PF00046">
    <property type="entry name" value="Homeodomain"/>
    <property type="match status" value="1"/>
</dbReference>
<organism evidence="9 10">
    <name type="scientific">Bionectria ochroleuca</name>
    <name type="common">Gliocladium roseum</name>
    <dbReference type="NCBI Taxonomy" id="29856"/>
    <lineage>
        <taxon>Eukaryota</taxon>
        <taxon>Fungi</taxon>
        <taxon>Dikarya</taxon>
        <taxon>Ascomycota</taxon>
        <taxon>Pezizomycotina</taxon>
        <taxon>Sordariomycetes</taxon>
        <taxon>Hypocreomycetidae</taxon>
        <taxon>Hypocreales</taxon>
        <taxon>Bionectriaceae</taxon>
        <taxon>Clonostachys</taxon>
    </lineage>
</organism>
<feature type="domain" description="Homeobox" evidence="8">
    <location>
        <begin position="108"/>
        <end position="169"/>
    </location>
</feature>
<dbReference type="PROSITE" id="PS50071">
    <property type="entry name" value="HOMEOBOX_2"/>
    <property type="match status" value="1"/>
</dbReference>
<feature type="compositionally biased region" description="Polar residues" evidence="7">
    <location>
        <begin position="443"/>
        <end position="452"/>
    </location>
</feature>
<dbReference type="PANTHER" id="PTHR24208">
    <property type="entry name" value="LIM/HOMEOBOX PROTEIN LHX"/>
    <property type="match status" value="1"/>
</dbReference>
<dbReference type="SUPFAM" id="SSF46689">
    <property type="entry name" value="Homeodomain-like"/>
    <property type="match status" value="1"/>
</dbReference>
<proteinExistence type="predicted"/>
<feature type="compositionally biased region" description="Basic and acidic residues" evidence="7">
    <location>
        <begin position="302"/>
        <end position="314"/>
    </location>
</feature>
<feature type="compositionally biased region" description="Polar residues" evidence="7">
    <location>
        <begin position="414"/>
        <end position="430"/>
    </location>
</feature>
<feature type="region of interest" description="Disordered" evidence="7">
    <location>
        <begin position="366"/>
        <end position="468"/>
    </location>
</feature>
<protein>
    <recommendedName>
        <fullName evidence="8">Homeobox domain-containing protein</fullName>
    </recommendedName>
</protein>
<sequence length="468" mass="50772">MNERNAAIPDLEGNQSRVSSFSGAILPQPTAYKASLSGSSARALVLGDASNSGGILPARNESEGISVASRTETSPKEEDDDCMDDDDLFDGESEHSQRLRSASERVAARRKMKRFRLTHQQTRFLMSEFVKQAHPDAAHRDRLSRQIPGLSPRQVQVWFQNRRAKMKRLDVEDRDRVIRMRAVPDEFDTVQALHSPYGAVHGYAHSLSASPDLGQQSYNRGSMARQLMVDVRRSNLEARTSPGLTPPFDGVGFGHGAGNSDVASNLSSSSSERFPYYITSSLGANSRMSTPFQGIRPLPSPHFRDSATRSRADSTHSSMADCQQPMYSAPSSGYDGDYYSAGPSNSPSGIGLDNRARFHPATTFSAGLESGNQYRPAGPSSTDPSGLSGQDRSGSPQYPNPSMYPTSYPPPQIPDSNGLITRSSRDSSPYHSLPTAQALAAASYQQHGSSNPPLGGYYEPTVLPYANN</sequence>
<evidence type="ECO:0000256" key="1">
    <source>
        <dbReference type="ARBA" id="ARBA00004123"/>
    </source>
</evidence>
<evidence type="ECO:0000259" key="8">
    <source>
        <dbReference type="PROSITE" id="PS50071"/>
    </source>
</evidence>
<dbReference type="SMART" id="SM00389">
    <property type="entry name" value="HOX"/>
    <property type="match status" value="1"/>
</dbReference>
<reference evidence="9 10" key="1">
    <citation type="submission" date="2019-06" db="EMBL/GenBank/DDBJ databases">
        <authorList>
            <person name="Broberg M."/>
        </authorList>
    </citation>
    <scope>NUCLEOTIDE SEQUENCE [LARGE SCALE GENOMIC DNA]</scope>
</reference>
<feature type="compositionally biased region" description="Acidic residues" evidence="7">
    <location>
        <begin position="77"/>
        <end position="91"/>
    </location>
</feature>
<evidence type="ECO:0000256" key="6">
    <source>
        <dbReference type="RuleBase" id="RU000682"/>
    </source>
</evidence>
<dbReference type="Proteomes" id="UP000766486">
    <property type="component" value="Unassembled WGS sequence"/>
</dbReference>
<feature type="compositionally biased region" description="Polar residues" evidence="7">
    <location>
        <begin position="366"/>
        <end position="397"/>
    </location>
</feature>
<evidence type="ECO:0000313" key="10">
    <source>
        <dbReference type="Proteomes" id="UP000766486"/>
    </source>
</evidence>
<evidence type="ECO:0000256" key="5">
    <source>
        <dbReference type="PROSITE-ProRule" id="PRU00108"/>
    </source>
</evidence>
<keyword evidence="2 5" id="KW-0238">DNA-binding</keyword>
<feature type="DNA-binding region" description="Homeobox" evidence="5">
    <location>
        <begin position="110"/>
        <end position="170"/>
    </location>
</feature>
<comment type="caution">
    <text evidence="9">The sequence shown here is derived from an EMBL/GenBank/DDBJ whole genome shotgun (WGS) entry which is preliminary data.</text>
</comment>
<gene>
    <name evidence="9" type="ORF">CLO192961_LOCUS455574</name>
</gene>
<keyword evidence="10" id="KW-1185">Reference proteome</keyword>
<feature type="region of interest" description="Disordered" evidence="7">
    <location>
        <begin position="288"/>
        <end position="340"/>
    </location>
</feature>
<name>A0ABY6UZI6_BIOOC</name>
<dbReference type="PANTHER" id="PTHR24208:SF166">
    <property type="entry name" value="LIM HOMEOBOX TRANSCRIPTION FACTOR 1 ALPHA, ISOFORM B"/>
    <property type="match status" value="1"/>
</dbReference>
<dbReference type="Gene3D" id="1.10.10.60">
    <property type="entry name" value="Homeodomain-like"/>
    <property type="match status" value="1"/>
</dbReference>
<dbReference type="CDD" id="cd00086">
    <property type="entry name" value="homeodomain"/>
    <property type="match status" value="1"/>
</dbReference>